<comment type="caution">
    <text evidence="2">The sequence shown here is derived from an EMBL/GenBank/DDBJ whole genome shotgun (WGS) entry which is preliminary data.</text>
</comment>
<evidence type="ECO:0000256" key="1">
    <source>
        <dbReference type="SAM" id="MobiDB-lite"/>
    </source>
</evidence>
<evidence type="ECO:0000313" key="2">
    <source>
        <dbReference type="EMBL" id="KAK9142439.1"/>
    </source>
</evidence>
<dbReference type="AlphaFoldDB" id="A0AAP0JZ16"/>
<dbReference type="EMBL" id="JBBNAF010000005">
    <property type="protein sequence ID" value="KAK9142439.1"/>
    <property type="molecule type" value="Genomic_DNA"/>
</dbReference>
<organism evidence="2 3">
    <name type="scientific">Stephania yunnanensis</name>
    <dbReference type="NCBI Taxonomy" id="152371"/>
    <lineage>
        <taxon>Eukaryota</taxon>
        <taxon>Viridiplantae</taxon>
        <taxon>Streptophyta</taxon>
        <taxon>Embryophyta</taxon>
        <taxon>Tracheophyta</taxon>
        <taxon>Spermatophyta</taxon>
        <taxon>Magnoliopsida</taxon>
        <taxon>Ranunculales</taxon>
        <taxon>Menispermaceae</taxon>
        <taxon>Menispermoideae</taxon>
        <taxon>Cissampelideae</taxon>
        <taxon>Stephania</taxon>
    </lineage>
</organism>
<evidence type="ECO:0000313" key="3">
    <source>
        <dbReference type="Proteomes" id="UP001420932"/>
    </source>
</evidence>
<sequence>MEVSTPKSIRLLCKQSIVVSRRGSIGPATRHRAIAPRHSPRRCRCHRRCLSSPASLLIARAAAAVGVAPLPLRHCLSSPVSSVAHYSTAARCHPPQPAAPPPSVSASPRAAVHCWSHAPPSWWKSPILRAAATPRRCRKETVSTRRHHQEKGSDQAAAAVAMGRRASLLRGSEQRRGGVLPPGRMGQGRPARGQDDTN</sequence>
<dbReference type="Proteomes" id="UP001420932">
    <property type="component" value="Unassembled WGS sequence"/>
</dbReference>
<gene>
    <name evidence="2" type="ORF">Syun_011839</name>
</gene>
<proteinExistence type="predicted"/>
<reference evidence="2 3" key="1">
    <citation type="submission" date="2024-01" db="EMBL/GenBank/DDBJ databases">
        <title>Genome assemblies of Stephania.</title>
        <authorList>
            <person name="Yang L."/>
        </authorList>
    </citation>
    <scope>NUCLEOTIDE SEQUENCE [LARGE SCALE GENOMIC DNA]</scope>
    <source>
        <strain evidence="2">YNDBR</strain>
        <tissue evidence="2">Leaf</tissue>
    </source>
</reference>
<protein>
    <submittedName>
        <fullName evidence="2">Uncharacterized protein</fullName>
    </submittedName>
</protein>
<keyword evidence="3" id="KW-1185">Reference proteome</keyword>
<accession>A0AAP0JZ16</accession>
<name>A0AAP0JZ16_9MAGN</name>
<feature type="region of interest" description="Disordered" evidence="1">
    <location>
        <begin position="133"/>
        <end position="198"/>
    </location>
</feature>